<feature type="compositionally biased region" description="Low complexity" evidence="7">
    <location>
        <begin position="360"/>
        <end position="385"/>
    </location>
</feature>
<dbReference type="EnsemblMetazoa" id="XM_019909862.1">
    <property type="protein sequence ID" value="XP_019765421.1"/>
    <property type="gene ID" value="LOC109541121"/>
</dbReference>
<dbReference type="PANTHER" id="PTHR24252">
    <property type="entry name" value="ACROSIN-RELATED"/>
    <property type="match status" value="1"/>
</dbReference>
<organism evidence="10 11">
    <name type="scientific">Dendroctonus ponderosae</name>
    <name type="common">Mountain pine beetle</name>
    <dbReference type="NCBI Taxonomy" id="77166"/>
    <lineage>
        <taxon>Eukaryota</taxon>
        <taxon>Metazoa</taxon>
        <taxon>Ecdysozoa</taxon>
        <taxon>Arthropoda</taxon>
        <taxon>Hexapoda</taxon>
        <taxon>Insecta</taxon>
        <taxon>Pterygota</taxon>
        <taxon>Neoptera</taxon>
        <taxon>Endopterygota</taxon>
        <taxon>Coleoptera</taxon>
        <taxon>Polyphaga</taxon>
        <taxon>Cucujiformia</taxon>
        <taxon>Curculionidae</taxon>
        <taxon>Scolytinae</taxon>
        <taxon>Dendroctonus</taxon>
    </lineage>
</organism>
<feature type="disulfide bond" evidence="5">
    <location>
        <begin position="874"/>
        <end position="889"/>
    </location>
</feature>
<dbReference type="CDD" id="cd00190">
    <property type="entry name" value="Tryp_SPc"/>
    <property type="match status" value="1"/>
</dbReference>
<dbReference type="InterPro" id="IPR036055">
    <property type="entry name" value="LDL_receptor-like_sf"/>
</dbReference>
<evidence type="ECO:0000313" key="11">
    <source>
        <dbReference type="Proteomes" id="UP000019118"/>
    </source>
</evidence>
<keyword evidence="8" id="KW-0812">Transmembrane</keyword>
<dbReference type="GO" id="GO:0004252">
    <property type="term" value="F:serine-type endopeptidase activity"/>
    <property type="evidence" value="ECO:0007669"/>
    <property type="project" value="InterPro"/>
</dbReference>
<dbReference type="InterPro" id="IPR002172">
    <property type="entry name" value="LDrepeatLR_classA_rpt"/>
</dbReference>
<evidence type="ECO:0000256" key="6">
    <source>
        <dbReference type="RuleBase" id="RU363034"/>
    </source>
</evidence>
<dbReference type="SMART" id="SM00192">
    <property type="entry name" value="LDLa"/>
    <property type="match status" value="3"/>
</dbReference>
<keyword evidence="8" id="KW-0472">Membrane</keyword>
<dbReference type="Pfam" id="PF00057">
    <property type="entry name" value="Ldl_recept_a"/>
    <property type="match status" value="3"/>
</dbReference>
<dbReference type="PRINTS" id="PR00261">
    <property type="entry name" value="LDLRECEPTOR"/>
</dbReference>
<feature type="disulfide bond" evidence="5">
    <location>
        <begin position="786"/>
        <end position="798"/>
    </location>
</feature>
<dbReference type="PROSITE" id="PS01209">
    <property type="entry name" value="LDLRA_1"/>
    <property type="match status" value="2"/>
</dbReference>
<evidence type="ECO:0000256" key="4">
    <source>
        <dbReference type="ARBA" id="ARBA00023157"/>
    </source>
</evidence>
<dbReference type="InterPro" id="IPR023415">
    <property type="entry name" value="LDLR_class-A_CS"/>
</dbReference>
<dbReference type="PROSITE" id="PS50240">
    <property type="entry name" value="TRYPSIN_DOM"/>
    <property type="match status" value="1"/>
</dbReference>
<evidence type="ECO:0000256" key="8">
    <source>
        <dbReference type="SAM" id="Phobius"/>
    </source>
</evidence>
<dbReference type="InterPro" id="IPR018114">
    <property type="entry name" value="TRYPSIN_HIS"/>
</dbReference>
<dbReference type="FunFam" id="2.40.10.10:FF:000003">
    <property type="entry name" value="Transmembrane serine protease 3"/>
    <property type="match status" value="1"/>
</dbReference>
<keyword evidence="2 6" id="KW-0378">Hydrolase</keyword>
<accession>A0AAR5PX69</accession>
<feature type="region of interest" description="Disordered" evidence="7">
    <location>
        <begin position="308"/>
        <end position="341"/>
    </location>
</feature>
<dbReference type="InterPro" id="IPR001254">
    <property type="entry name" value="Trypsin_dom"/>
</dbReference>
<dbReference type="PROSITE" id="PS50068">
    <property type="entry name" value="LDLRA_2"/>
    <property type="match status" value="3"/>
</dbReference>
<evidence type="ECO:0000256" key="2">
    <source>
        <dbReference type="ARBA" id="ARBA00022801"/>
    </source>
</evidence>
<feature type="disulfide bond" evidence="5">
    <location>
        <begin position="805"/>
        <end position="820"/>
    </location>
</feature>
<feature type="disulfide bond" evidence="5">
    <location>
        <begin position="793"/>
        <end position="811"/>
    </location>
</feature>
<dbReference type="Pfam" id="PF00089">
    <property type="entry name" value="Trypsin"/>
    <property type="match status" value="1"/>
</dbReference>
<evidence type="ECO:0000313" key="10">
    <source>
        <dbReference type="EnsemblMetazoa" id="XP_019765421.1"/>
    </source>
</evidence>
<feature type="region of interest" description="Disordered" evidence="7">
    <location>
        <begin position="359"/>
        <end position="401"/>
    </location>
</feature>
<keyword evidence="1 6" id="KW-0645">Protease</keyword>
<dbReference type="InterPro" id="IPR043504">
    <property type="entry name" value="Peptidase_S1_PA_chymotrypsin"/>
</dbReference>
<evidence type="ECO:0000256" key="3">
    <source>
        <dbReference type="ARBA" id="ARBA00022825"/>
    </source>
</evidence>
<keyword evidence="3 6" id="KW-0720">Serine protease</keyword>
<dbReference type="Gene3D" id="2.40.10.10">
    <property type="entry name" value="Trypsin-like serine proteases"/>
    <property type="match status" value="2"/>
</dbReference>
<name>A0AAR5PX69_DENPD</name>
<keyword evidence="4 5" id="KW-1015">Disulfide bond</keyword>
<protein>
    <recommendedName>
        <fullName evidence="9">Peptidase S1 domain-containing protein</fullName>
    </recommendedName>
</protein>
<dbReference type="InterPro" id="IPR033116">
    <property type="entry name" value="TRYPSIN_SER"/>
</dbReference>
<evidence type="ECO:0000256" key="1">
    <source>
        <dbReference type="ARBA" id="ARBA00022670"/>
    </source>
</evidence>
<dbReference type="SMART" id="SM00020">
    <property type="entry name" value="Tryp_SPc"/>
    <property type="match status" value="1"/>
</dbReference>
<dbReference type="GO" id="GO:0006508">
    <property type="term" value="P:proteolysis"/>
    <property type="evidence" value="ECO:0007669"/>
    <property type="project" value="UniProtKB-KW"/>
</dbReference>
<reference evidence="11" key="1">
    <citation type="journal article" date="2013" name="Genome Biol.">
        <title>Draft genome of the mountain pine beetle, Dendroctonus ponderosae Hopkins, a major forest pest.</title>
        <authorList>
            <person name="Keeling C.I."/>
            <person name="Yuen M.M."/>
            <person name="Liao N.Y."/>
            <person name="Docking T.R."/>
            <person name="Chan S.K."/>
            <person name="Taylor G.A."/>
            <person name="Palmquist D.L."/>
            <person name="Jackman S.D."/>
            <person name="Nguyen A."/>
            <person name="Li M."/>
            <person name="Henderson H."/>
            <person name="Janes J.K."/>
            <person name="Zhao Y."/>
            <person name="Pandoh P."/>
            <person name="Moore R."/>
            <person name="Sperling F.A."/>
            <person name="Huber D.P."/>
            <person name="Birol I."/>
            <person name="Jones S.J."/>
            <person name="Bohlmann J."/>
        </authorList>
    </citation>
    <scope>NUCLEOTIDE SEQUENCE</scope>
</reference>
<dbReference type="CDD" id="cd00112">
    <property type="entry name" value="LDLa"/>
    <property type="match status" value="3"/>
</dbReference>
<dbReference type="SUPFAM" id="SSF50494">
    <property type="entry name" value="Trypsin-like serine proteases"/>
    <property type="match status" value="1"/>
</dbReference>
<feature type="disulfide bond" evidence="5">
    <location>
        <begin position="1285"/>
        <end position="1303"/>
    </location>
</feature>
<dbReference type="SUPFAM" id="SSF57424">
    <property type="entry name" value="LDL receptor-like module"/>
    <property type="match status" value="3"/>
</dbReference>
<comment type="caution">
    <text evidence="5">Lacks conserved residue(s) required for the propagation of feature annotation.</text>
</comment>
<evidence type="ECO:0000259" key="9">
    <source>
        <dbReference type="PROSITE" id="PS50240"/>
    </source>
</evidence>
<dbReference type="PROSITE" id="PS00134">
    <property type="entry name" value="TRYPSIN_HIS"/>
    <property type="match status" value="1"/>
</dbReference>
<sequence>MKNISCGSQLEPSKYRHHLVPGSLYQNVHRGTLRPIAIDYTLPNCTGRRSTSTSSITHTHHSLWQERHHLRTPISCIGVDRKPSTSKGKACSIALAIASFIVLVIVLAIAGLALYMGISNTESPASATITFSCSAKVLRGDRFIGALDEKASKYKKQIETLYQRSSLGPALLSASVDRFGKDGVTIYFRLAFNRRKLVEDLTNIEKAIKDIFLSDSYAKKPIFRNVRFDPRSIMIRQVQKTASGPTVPPKNSLKPNKMGVVLKSTKNSTAFSSVTSTAKPIIKDEPEFNEEDLPVIQGSFMISKTEADITQKKTGTSETKGRPDKPTNAPTRKTTFKESSVTSAPYKIPGIKGKITKVISPTAPSSTTPLTTQSTTTTPTTSKTTAKFKGSPQISDEEPWIPILPNLPTFTKGEPPANENIPVYTSFTNPGFSFQGEESERLGSTSLKSHPIPVNKIPFTHPYVDASTEPTKVHVVEITTNSVTPETEPNSSFIQIETINHEAEPSVEDDVAQEYPMKNISTIFYDLATSLEKSNMSEIEEDMIYQPEFKEPSGQGHVEVVEVDVEELLTHTTKIPLVTLLPVRSNSGVGRPFNRHRLGDSNNLSVENRSFPSQLTKQNLDVHVKQKNKTRAVPSPTNVSSADNYRITGILNFAKEGFDEAESAGHSDIVRFPKMDQVPEDQSGYSVTFSSSVLSNGEKTTKHSNLLTAAQIKQLSEISNIHDNETLFEAEPVISTKALSSSYSTNHNGFKILTKTFNKTPDNLKNNDTNSYTKLGFNIKHLEIDCEDSGFKCGDGKCLPESAKCNQLIDCADGSDEENCNCADYLKSQLLTNKMCDGVVDCWDFSDENQCTWCKPGQYVCSNSKVCIDQEKICDGIKDCPQGDDERQCVTIASDSKTANEFPYYSNGYLMVRKHGVWGKLCIDNFDNVVSKSHISWEINDLGKAICKSMTYQKLRSIESSEDVAEATDKQYFELAYTMENKNKSSLLFKESSCPTRKVVKVTCEALECGARPQAVKHVARRYSRVVGGGNAGLGSWPWQVALYKDGEFQCGATLVSNRWLVSAGHCFYGSPNEHWVARLGALRRGTTLPSPYEQLRVISRIIVHPGYLDFGFINDISLLQMTYPVVFSDYVRPVCLPPPGQVLENGHLCTVIGWGQLFEVGRIFPDTLQEVQIPVISTPECRKRTLFLPLYKITDDMFCAGFDRGGRDACLGDSGGPLMCPEPNGRWTLQGITSNGYGCARANRPGVYTKVANYVGWINSYVYGDDSRVENVTKIVTSCTGHRCPLGECLPESRLCNGFIECSDGSDEKNCKKS</sequence>
<feature type="compositionally biased region" description="Polar residues" evidence="7">
    <location>
        <begin position="328"/>
        <end position="341"/>
    </location>
</feature>
<feature type="domain" description="Peptidase S1" evidence="9">
    <location>
        <begin position="1026"/>
        <end position="1264"/>
    </location>
</feature>
<dbReference type="Gene3D" id="4.10.400.10">
    <property type="entry name" value="Low-density Lipoprotein Receptor"/>
    <property type="match status" value="3"/>
</dbReference>
<keyword evidence="11" id="KW-1185">Reference proteome</keyword>
<dbReference type="PANTHER" id="PTHR24252:SF7">
    <property type="entry name" value="HYALIN"/>
    <property type="match status" value="1"/>
</dbReference>
<proteinExistence type="predicted"/>
<feature type="transmembrane region" description="Helical" evidence="8">
    <location>
        <begin position="91"/>
        <end position="118"/>
    </location>
</feature>
<reference evidence="10" key="2">
    <citation type="submission" date="2024-08" db="UniProtKB">
        <authorList>
            <consortium name="EnsemblMetazoa"/>
        </authorList>
    </citation>
    <scope>IDENTIFICATION</scope>
</reference>
<dbReference type="PROSITE" id="PS00135">
    <property type="entry name" value="TRYPSIN_SER"/>
    <property type="match status" value="1"/>
</dbReference>
<dbReference type="Proteomes" id="UP000019118">
    <property type="component" value="Unassembled WGS sequence"/>
</dbReference>
<feature type="disulfide bond" evidence="5">
    <location>
        <begin position="1297"/>
        <end position="1312"/>
    </location>
</feature>
<evidence type="ECO:0000256" key="5">
    <source>
        <dbReference type="PROSITE-ProRule" id="PRU00124"/>
    </source>
</evidence>
<evidence type="ECO:0000256" key="7">
    <source>
        <dbReference type="SAM" id="MobiDB-lite"/>
    </source>
</evidence>
<keyword evidence="8" id="KW-1133">Transmembrane helix</keyword>
<dbReference type="InterPro" id="IPR009003">
    <property type="entry name" value="Peptidase_S1_PA"/>
</dbReference>